<feature type="transmembrane region" description="Helical" evidence="1">
    <location>
        <begin position="350"/>
        <end position="376"/>
    </location>
</feature>
<sequence length="378" mass="39761">MSSNDLQAGLETSVENGRLKLTLSGRLDAASVSMLWPKTADALRTDTLREITVEGHGISYCDGAGTALLVSVRREGLKRGITVEFTGLSENVSAMLALYPPETLSAAVQDQPKHLGHLVEQIGRAFCETLTGLREHIAFIGELTVALFRALLRPGSVRLKDFFMVVEASGPQALPIVGILGFLIGLIIAFQGANLMRQFGAEIYIADSAGLLMTRELGPLITAILVAGRTGSAFAAELGTMKVNEELDALTTMGLDPVRFLVIPRVLAASVMTPLLTVFADLAGITGGAVVMLGMDYPLITYVNRLLNALGPADYLSGLVKALVFGILIASAGCLCGLKTGEGASAVGHSATRAVVSSILLIVLTDGIFAVLFFFLGI</sequence>
<comment type="caution">
    <text evidence="3">The sequence shown here is derived from an EMBL/GenBank/DDBJ whole genome shotgun (WGS) entry which is preliminary data.</text>
</comment>
<reference evidence="3 4" key="1">
    <citation type="journal article" date="2024" name="Appl. Environ. Microbiol.">
        <title>Pontiella agarivorans sp. nov., a novel marine anaerobic bacterium capable of degrading macroalgal polysaccharides and fixing nitrogen.</title>
        <authorList>
            <person name="Liu N."/>
            <person name="Kivenson V."/>
            <person name="Peng X."/>
            <person name="Cui Z."/>
            <person name="Lankiewicz T.S."/>
            <person name="Gosselin K.M."/>
            <person name="English C.J."/>
            <person name="Blair E.M."/>
            <person name="O'Malley M.A."/>
            <person name="Valentine D.L."/>
        </authorList>
    </citation>
    <scope>NUCLEOTIDE SEQUENCE [LARGE SCALE GENOMIC DNA]</scope>
    <source>
        <strain evidence="3 4">NLcol2</strain>
    </source>
</reference>
<dbReference type="InterPro" id="IPR058548">
    <property type="entry name" value="MlaB-like_STAS"/>
</dbReference>
<dbReference type="EMBL" id="JARVCO010000002">
    <property type="protein sequence ID" value="MDZ8117497.1"/>
    <property type="molecule type" value="Genomic_DNA"/>
</dbReference>
<evidence type="ECO:0000256" key="1">
    <source>
        <dbReference type="RuleBase" id="RU362044"/>
    </source>
</evidence>
<dbReference type="InterPro" id="IPR003453">
    <property type="entry name" value="ABC_MlaE_roteobac"/>
</dbReference>
<accession>A0ABU5MTL9</accession>
<dbReference type="Pfam" id="PF02405">
    <property type="entry name" value="MlaE"/>
    <property type="match status" value="1"/>
</dbReference>
<feature type="transmembrane region" description="Helical" evidence="1">
    <location>
        <begin position="315"/>
        <end position="338"/>
    </location>
</feature>
<feature type="transmembrane region" description="Helical" evidence="1">
    <location>
        <begin position="275"/>
        <end position="295"/>
    </location>
</feature>
<organism evidence="3 4">
    <name type="scientific">Pontiella agarivorans</name>
    <dbReference type="NCBI Taxonomy" id="3038953"/>
    <lineage>
        <taxon>Bacteria</taxon>
        <taxon>Pseudomonadati</taxon>
        <taxon>Kiritimatiellota</taxon>
        <taxon>Kiritimatiellia</taxon>
        <taxon>Kiritimatiellales</taxon>
        <taxon>Pontiellaceae</taxon>
        <taxon>Pontiella</taxon>
    </lineage>
</organism>
<dbReference type="InterPro" id="IPR030802">
    <property type="entry name" value="Permease_MalE"/>
</dbReference>
<keyword evidence="1" id="KW-0472">Membrane</keyword>
<evidence type="ECO:0000313" key="4">
    <source>
        <dbReference type="Proteomes" id="UP001290861"/>
    </source>
</evidence>
<dbReference type="Gene3D" id="3.30.750.24">
    <property type="entry name" value="STAS domain"/>
    <property type="match status" value="1"/>
</dbReference>
<keyword evidence="4" id="KW-1185">Reference proteome</keyword>
<dbReference type="InterPro" id="IPR036513">
    <property type="entry name" value="STAS_dom_sf"/>
</dbReference>
<protein>
    <submittedName>
        <fullName evidence="3">MlaE family lipid ABC transporter permease subunit</fullName>
    </submittedName>
</protein>
<feature type="domain" description="STAS" evidence="2">
    <location>
        <begin position="8"/>
        <end position="96"/>
    </location>
</feature>
<evidence type="ECO:0000259" key="2">
    <source>
        <dbReference type="PROSITE" id="PS50801"/>
    </source>
</evidence>
<evidence type="ECO:0000313" key="3">
    <source>
        <dbReference type="EMBL" id="MDZ8117497.1"/>
    </source>
</evidence>
<dbReference type="PANTHER" id="PTHR30188:SF3">
    <property type="entry name" value="ABC TRANSPORTER PERMEASE"/>
    <property type="match status" value="1"/>
</dbReference>
<name>A0ABU5MTL9_9BACT</name>
<comment type="similarity">
    <text evidence="1">Belongs to the MlaE permease family.</text>
</comment>
<dbReference type="RefSeq" id="WP_322607298.1">
    <property type="nucleotide sequence ID" value="NZ_JARVCO010000002.1"/>
</dbReference>
<keyword evidence="1" id="KW-0812">Transmembrane</keyword>
<proteinExistence type="inferred from homology"/>
<feature type="transmembrane region" description="Helical" evidence="1">
    <location>
        <begin position="172"/>
        <end position="190"/>
    </location>
</feature>
<dbReference type="SUPFAM" id="SSF52091">
    <property type="entry name" value="SpoIIaa-like"/>
    <property type="match status" value="1"/>
</dbReference>
<dbReference type="CDD" id="cd07043">
    <property type="entry name" value="STAS_anti-anti-sigma_factors"/>
    <property type="match status" value="1"/>
</dbReference>
<dbReference type="Proteomes" id="UP001290861">
    <property type="component" value="Unassembled WGS sequence"/>
</dbReference>
<dbReference type="PANTHER" id="PTHR30188">
    <property type="entry name" value="ABC TRANSPORTER PERMEASE PROTEIN-RELATED"/>
    <property type="match status" value="1"/>
</dbReference>
<keyword evidence="1" id="KW-1133">Transmembrane helix</keyword>
<dbReference type="PROSITE" id="PS50801">
    <property type="entry name" value="STAS"/>
    <property type="match status" value="1"/>
</dbReference>
<dbReference type="NCBIfam" id="TIGR00056">
    <property type="entry name" value="MlaE family lipid ABC transporter permease subunit"/>
    <property type="match status" value="1"/>
</dbReference>
<gene>
    <name evidence="3" type="ORF">P9H32_02580</name>
</gene>
<dbReference type="Pfam" id="PF13466">
    <property type="entry name" value="STAS_2"/>
    <property type="match status" value="1"/>
</dbReference>
<dbReference type="InterPro" id="IPR002645">
    <property type="entry name" value="STAS_dom"/>
</dbReference>
<comment type="caution">
    <text evidence="1">Lacks conserved residue(s) required for the propagation of feature annotation.</text>
</comment>